<accession>A0A2T2NTP5</accession>
<proteinExistence type="predicted"/>
<evidence type="ECO:0000313" key="2">
    <source>
        <dbReference type="EMBL" id="PSN68787.1"/>
    </source>
</evidence>
<feature type="region of interest" description="Disordered" evidence="1">
    <location>
        <begin position="1"/>
        <end position="23"/>
    </location>
</feature>
<sequence length="170" mass="18735">MSHIALPGRRISMPTGQHCSKRGSASLDEMHGELVASNESHRGHSTRWILHRKPSNTAVPRRRIARKGGACASRPVKCAHIACRAEHPTKGCPCLSSQRLVFHSSSEQFPWRLSLAIAGCSGKKWTCPSALQPQASHLAVRFFLVPVPPTSCRTYAKQTILLTHPVAYHF</sequence>
<dbReference type="EMBL" id="KZ678133">
    <property type="protein sequence ID" value="PSN68787.1"/>
    <property type="molecule type" value="Genomic_DNA"/>
</dbReference>
<name>A0A2T2NTP5_CORCC</name>
<keyword evidence="3" id="KW-1185">Reference proteome</keyword>
<evidence type="ECO:0000256" key="1">
    <source>
        <dbReference type="SAM" id="MobiDB-lite"/>
    </source>
</evidence>
<reference evidence="2 3" key="1">
    <citation type="journal article" date="2018" name="Front. Microbiol.">
        <title>Genome-Wide Analysis of Corynespora cassiicola Leaf Fall Disease Putative Effectors.</title>
        <authorList>
            <person name="Lopez D."/>
            <person name="Ribeiro S."/>
            <person name="Label P."/>
            <person name="Fumanal B."/>
            <person name="Venisse J.S."/>
            <person name="Kohler A."/>
            <person name="de Oliveira R.R."/>
            <person name="Labutti K."/>
            <person name="Lipzen A."/>
            <person name="Lail K."/>
            <person name="Bauer D."/>
            <person name="Ohm R.A."/>
            <person name="Barry K.W."/>
            <person name="Spatafora J."/>
            <person name="Grigoriev I.V."/>
            <person name="Martin F.M."/>
            <person name="Pujade-Renaud V."/>
        </authorList>
    </citation>
    <scope>NUCLEOTIDE SEQUENCE [LARGE SCALE GENOMIC DNA]</scope>
    <source>
        <strain evidence="2 3">Philippines</strain>
    </source>
</reference>
<dbReference type="Proteomes" id="UP000240883">
    <property type="component" value="Unassembled WGS sequence"/>
</dbReference>
<gene>
    <name evidence="2" type="ORF">BS50DRAFT_324230</name>
</gene>
<evidence type="ECO:0000313" key="3">
    <source>
        <dbReference type="Proteomes" id="UP000240883"/>
    </source>
</evidence>
<organism evidence="2 3">
    <name type="scientific">Corynespora cassiicola Philippines</name>
    <dbReference type="NCBI Taxonomy" id="1448308"/>
    <lineage>
        <taxon>Eukaryota</taxon>
        <taxon>Fungi</taxon>
        <taxon>Dikarya</taxon>
        <taxon>Ascomycota</taxon>
        <taxon>Pezizomycotina</taxon>
        <taxon>Dothideomycetes</taxon>
        <taxon>Pleosporomycetidae</taxon>
        <taxon>Pleosporales</taxon>
        <taxon>Corynesporascaceae</taxon>
        <taxon>Corynespora</taxon>
    </lineage>
</organism>
<protein>
    <submittedName>
        <fullName evidence="2">Uncharacterized protein</fullName>
    </submittedName>
</protein>
<dbReference type="AlphaFoldDB" id="A0A2T2NTP5"/>